<dbReference type="InterPro" id="IPR001322">
    <property type="entry name" value="Lamin_tail_dom"/>
</dbReference>
<dbReference type="PROSITE" id="PS51841">
    <property type="entry name" value="LTD"/>
    <property type="match status" value="1"/>
</dbReference>
<sequence length="480" mass="51471">MKKKLLILLLFSLFTSVYGQCGPPCQLNGVGVHIWLGDADSQTLGDLSNDDEDDDDFIAFKNYSSQPVNISGWQLYVDQNGAGAPVFTFPSGTVLQPGQYTLVVADWNPGPALPLLWFDANFASGEGMFEETTHNKAWAILKNPAANQYITIHQQGSTSHGQSLSSGTKICDTNVADLIPDDFDGCEAVYFNQNTCMMHEITDCSLPMFNSACGQISNTSPPLSSSSVNFSCPATGYNLNGLHTGTVPSGSVIVWYTNSTHTGSAYSTPAAAQPGTYYAFYYNSAANCYSAASTAVTVTESQAKVPVLNTTTLRNTCPAMTANLNSLLIETPPAGMTLVWFTNSTHTGSPVSNPSAVGAGTYYPFYYSLSGNCYSQPGSVVTVSVTDDCYCTKLPAAGQPDSYTIIGITSQTKKSEWPDTVPNGFIAMESKSKGFVITRVTGHTAVKDPKEGMLIYDIAASCVKIYNGTIWKCIQRRCND</sequence>
<dbReference type="EMBL" id="JAELVM010000001">
    <property type="protein sequence ID" value="MBL1221170.1"/>
    <property type="molecule type" value="Genomic_DNA"/>
</dbReference>
<dbReference type="Pfam" id="PF00932">
    <property type="entry name" value="LTD"/>
    <property type="match status" value="1"/>
</dbReference>
<feature type="signal peptide" evidence="1">
    <location>
        <begin position="1"/>
        <end position="19"/>
    </location>
</feature>
<evidence type="ECO:0000313" key="4">
    <source>
        <dbReference type="Proteomes" id="UP000661696"/>
    </source>
</evidence>
<evidence type="ECO:0000256" key="1">
    <source>
        <dbReference type="SAM" id="SignalP"/>
    </source>
</evidence>
<keyword evidence="1" id="KW-0732">Signal</keyword>
<accession>A0ABS1QEZ5</accession>
<proteinExistence type="predicted"/>
<dbReference type="SUPFAM" id="SSF74853">
    <property type="entry name" value="Lamin A/C globular tail domain"/>
    <property type="match status" value="1"/>
</dbReference>
<evidence type="ECO:0000313" key="3">
    <source>
        <dbReference type="EMBL" id="MBL1221170.1"/>
    </source>
</evidence>
<dbReference type="RefSeq" id="WP_202090542.1">
    <property type="nucleotide sequence ID" value="NZ_JAELVM010000001.1"/>
</dbReference>
<dbReference type="InterPro" id="IPR036415">
    <property type="entry name" value="Lamin_tail_dom_sf"/>
</dbReference>
<gene>
    <name evidence="3" type="ORF">JET18_09985</name>
</gene>
<feature type="domain" description="LTD" evidence="2">
    <location>
        <begin position="21"/>
        <end position="157"/>
    </location>
</feature>
<dbReference type="Gene3D" id="2.60.40.1260">
    <property type="entry name" value="Lamin Tail domain"/>
    <property type="match status" value="1"/>
</dbReference>
<protein>
    <submittedName>
        <fullName evidence="3">Lamin tail domain-containing protein</fullName>
    </submittedName>
</protein>
<name>A0ABS1QEZ5_9FLAO</name>
<evidence type="ECO:0000259" key="2">
    <source>
        <dbReference type="PROSITE" id="PS51841"/>
    </source>
</evidence>
<organism evidence="3 4">
    <name type="scientific">Chryseobacterium endalhagicum</name>
    <dbReference type="NCBI Taxonomy" id="2797638"/>
    <lineage>
        <taxon>Bacteria</taxon>
        <taxon>Pseudomonadati</taxon>
        <taxon>Bacteroidota</taxon>
        <taxon>Flavobacteriia</taxon>
        <taxon>Flavobacteriales</taxon>
        <taxon>Weeksellaceae</taxon>
        <taxon>Chryseobacterium group</taxon>
        <taxon>Chryseobacterium</taxon>
    </lineage>
</organism>
<reference evidence="3 4" key="1">
    <citation type="submission" date="2020-12" db="EMBL/GenBank/DDBJ databases">
        <title>Chryseobacterium endoalhailicus sp. nov., isolated from seed of leguminous plant.</title>
        <authorList>
            <person name="Zhang X."/>
        </authorList>
    </citation>
    <scope>NUCLEOTIDE SEQUENCE [LARGE SCALE GENOMIC DNA]</scope>
    <source>
        <strain evidence="3 4">L7</strain>
    </source>
</reference>
<dbReference type="Proteomes" id="UP000661696">
    <property type="component" value="Unassembled WGS sequence"/>
</dbReference>
<keyword evidence="4" id="KW-1185">Reference proteome</keyword>
<comment type="caution">
    <text evidence="3">The sequence shown here is derived from an EMBL/GenBank/DDBJ whole genome shotgun (WGS) entry which is preliminary data.</text>
</comment>
<feature type="chain" id="PRO_5045049910" evidence="1">
    <location>
        <begin position="20"/>
        <end position="480"/>
    </location>
</feature>